<accession>B9TIW1</accession>
<reference evidence="2" key="1">
    <citation type="journal article" date="2010" name="Nat. Biotechnol.">
        <title>Draft genome sequence of the oilseed species Ricinus communis.</title>
        <authorList>
            <person name="Chan A.P."/>
            <person name="Crabtree J."/>
            <person name="Zhao Q."/>
            <person name="Lorenzi H."/>
            <person name="Orvis J."/>
            <person name="Puiu D."/>
            <person name="Melake-Berhan A."/>
            <person name="Jones K.M."/>
            <person name="Redman J."/>
            <person name="Chen G."/>
            <person name="Cahoon E.B."/>
            <person name="Gedil M."/>
            <person name="Stanke M."/>
            <person name="Haas B.J."/>
            <person name="Wortman J.R."/>
            <person name="Fraser-Liggett C.M."/>
            <person name="Ravel J."/>
            <person name="Rabinowicz P.D."/>
        </authorList>
    </citation>
    <scope>NUCLEOTIDE SEQUENCE [LARGE SCALE GENOMIC DNA]</scope>
    <source>
        <strain evidence="2">cv. Hale</strain>
    </source>
</reference>
<dbReference type="Proteomes" id="UP000008311">
    <property type="component" value="Unassembled WGS sequence"/>
</dbReference>
<keyword evidence="2" id="KW-1185">Reference proteome</keyword>
<name>B9TIW1_RICCO</name>
<evidence type="ECO:0000313" key="1">
    <source>
        <dbReference type="EMBL" id="EEF24203.1"/>
    </source>
</evidence>
<gene>
    <name evidence="1" type="ORF">RCOM_1868490</name>
</gene>
<protein>
    <submittedName>
        <fullName evidence="1">Uncharacterized protein</fullName>
    </submittedName>
</protein>
<feature type="non-terminal residue" evidence="1">
    <location>
        <position position="68"/>
    </location>
</feature>
<organism evidence="1 2">
    <name type="scientific">Ricinus communis</name>
    <name type="common">Castor bean</name>
    <dbReference type="NCBI Taxonomy" id="3988"/>
    <lineage>
        <taxon>Eukaryota</taxon>
        <taxon>Viridiplantae</taxon>
        <taxon>Streptophyta</taxon>
        <taxon>Embryophyta</taxon>
        <taxon>Tracheophyta</taxon>
        <taxon>Spermatophyta</taxon>
        <taxon>Magnoliopsida</taxon>
        <taxon>eudicotyledons</taxon>
        <taxon>Gunneridae</taxon>
        <taxon>Pentapetalae</taxon>
        <taxon>rosids</taxon>
        <taxon>fabids</taxon>
        <taxon>Malpighiales</taxon>
        <taxon>Euphorbiaceae</taxon>
        <taxon>Acalyphoideae</taxon>
        <taxon>Acalypheae</taxon>
        <taxon>Ricinus</taxon>
    </lineage>
</organism>
<dbReference type="AlphaFoldDB" id="B9TIW1"/>
<dbReference type="EMBL" id="EQ983079">
    <property type="protein sequence ID" value="EEF24203.1"/>
    <property type="molecule type" value="Genomic_DNA"/>
</dbReference>
<evidence type="ECO:0000313" key="2">
    <source>
        <dbReference type="Proteomes" id="UP000008311"/>
    </source>
</evidence>
<proteinExistence type="predicted"/>
<sequence length="68" mass="7223">MVAAAGRYTLDSFSAPTTASNIDQSSLFPTPAAEKRREELKALILHLASVAQVKTAADQHPTQLPSDS</sequence>
<dbReference type="InParanoid" id="B9TIW1"/>